<dbReference type="Gene3D" id="1.10.530.10">
    <property type="match status" value="1"/>
</dbReference>
<feature type="region of interest" description="Disordered" evidence="3">
    <location>
        <begin position="45"/>
        <end position="66"/>
    </location>
</feature>
<evidence type="ECO:0000256" key="3">
    <source>
        <dbReference type="SAM" id="MobiDB-lite"/>
    </source>
</evidence>
<sequence>MTQGQIEIHEKVQKLEQKVMDWEKSKEKIKKMLWWDDVAKGLAKLNQTNGTQPENTNTTDTKVTPIDSASPTTLSADGKAWFIHPVQIISIVNKKYQITTDFLEKVMNKTGKWFNGKGGGKTFEENFILNYPDIYQIDKTLFVSLLNSSLKKFNITTPYQKAHFLAQCFHELAGFESTLEFSSGINYEPDVHKDAIKNGNTKKGDGPKYKGRGLIQLTWKNNYIKFSKYEGVDFVANPDLIAQNMKYSIDVSCWFWRFNGGIYKKYNANGDINILIDNEKDNVTLVTKAVNGGRNGLEHRIRIFNKIKEEWELE</sequence>
<name>A0AB94IAE0_9GAMM</name>
<keyword evidence="6" id="KW-1185">Reference proteome</keyword>
<dbReference type="PANTHER" id="PTHR22595">
    <property type="entry name" value="CHITINASE-RELATED"/>
    <property type="match status" value="1"/>
</dbReference>
<dbReference type="Pfam" id="PF00182">
    <property type="entry name" value="Glyco_hydro_19"/>
    <property type="match status" value="1"/>
</dbReference>
<dbReference type="GO" id="GO:0006032">
    <property type="term" value="P:chitin catabolic process"/>
    <property type="evidence" value="ECO:0007669"/>
    <property type="project" value="InterPro"/>
</dbReference>
<evidence type="ECO:0000313" key="5">
    <source>
        <dbReference type="EMBL" id="TEA26347.1"/>
    </source>
</evidence>
<accession>A0AB94IAE0</accession>
<protein>
    <recommendedName>
        <fullName evidence="4">Glycoside hydrolase family 19 catalytic domain-containing protein</fullName>
    </recommendedName>
</protein>
<proteinExistence type="predicted"/>
<dbReference type="Proteomes" id="UP000506160">
    <property type="component" value="Unassembled WGS sequence"/>
</dbReference>
<keyword evidence="1" id="KW-0611">Plant defense</keyword>
<dbReference type="GO" id="GO:0016998">
    <property type="term" value="P:cell wall macromolecule catabolic process"/>
    <property type="evidence" value="ECO:0007669"/>
    <property type="project" value="InterPro"/>
</dbReference>
<dbReference type="GO" id="GO:0004568">
    <property type="term" value="F:chitinase activity"/>
    <property type="evidence" value="ECO:0007669"/>
    <property type="project" value="InterPro"/>
</dbReference>
<dbReference type="RefSeq" id="WP_133459392.1">
    <property type="nucleotide sequence ID" value="NZ_AWGA01000104.1"/>
</dbReference>
<evidence type="ECO:0000259" key="4">
    <source>
        <dbReference type="Pfam" id="PF00182"/>
    </source>
</evidence>
<dbReference type="AlphaFoldDB" id="A0AB94IAE0"/>
<evidence type="ECO:0000256" key="2">
    <source>
        <dbReference type="ARBA" id="ARBA00023157"/>
    </source>
</evidence>
<reference evidence="5 6" key="1">
    <citation type="journal article" date="2014" name="Appl. Environ. Microbiol.">
        <title>Genomic features of a bumble bee symbiont reflect its host environment.</title>
        <authorList>
            <person name="Martinson V.G."/>
            <person name="Magoc T."/>
            <person name="Koch H."/>
            <person name="Salzberg S.L."/>
            <person name="Moran N.A."/>
        </authorList>
    </citation>
    <scope>NUCLEOTIDE SEQUENCE [LARGE SCALE GENOMIC DNA]</scope>
    <source>
        <strain evidence="5 6">Bimp</strain>
    </source>
</reference>
<comment type="caution">
    <text evidence="5">The sequence shown here is derived from an EMBL/GenBank/DDBJ whole genome shotgun (WGS) entry which is preliminary data.</text>
</comment>
<dbReference type="PANTHER" id="PTHR22595:SF79">
    <property type="entry name" value="CHITINASE 12"/>
    <property type="match status" value="1"/>
</dbReference>
<feature type="domain" description="Glycoside hydrolase family 19 catalytic" evidence="4">
    <location>
        <begin position="162"/>
        <end position="257"/>
    </location>
</feature>
<keyword evidence="2" id="KW-1015">Disulfide bond</keyword>
<dbReference type="GO" id="GO:0006952">
    <property type="term" value="P:defense response"/>
    <property type="evidence" value="ECO:0007669"/>
    <property type="project" value="UniProtKB-KW"/>
</dbReference>
<evidence type="ECO:0000313" key="6">
    <source>
        <dbReference type="Proteomes" id="UP000506160"/>
    </source>
</evidence>
<gene>
    <name evidence="5" type="ORF">O970_09120</name>
</gene>
<dbReference type="InterPro" id="IPR023346">
    <property type="entry name" value="Lysozyme-like_dom_sf"/>
</dbReference>
<dbReference type="InterPro" id="IPR000726">
    <property type="entry name" value="Glyco_hydro_19_cat"/>
</dbReference>
<dbReference type="EMBL" id="AWGA01000104">
    <property type="protein sequence ID" value="TEA26347.1"/>
    <property type="molecule type" value="Genomic_DNA"/>
</dbReference>
<evidence type="ECO:0000256" key="1">
    <source>
        <dbReference type="ARBA" id="ARBA00022821"/>
    </source>
</evidence>
<dbReference type="SUPFAM" id="SSF53955">
    <property type="entry name" value="Lysozyme-like"/>
    <property type="match status" value="1"/>
</dbReference>
<organism evidence="5 6">
    <name type="scientific">Candidatus Schmidhempelia bombi str. Bimp</name>
    <dbReference type="NCBI Taxonomy" id="1387197"/>
    <lineage>
        <taxon>Bacteria</taxon>
        <taxon>Pseudomonadati</taxon>
        <taxon>Pseudomonadota</taxon>
        <taxon>Gammaproteobacteria</taxon>
        <taxon>Orbales</taxon>
        <taxon>Orbaceae</taxon>
        <taxon>Candidatus Schmidhempelia</taxon>
    </lineage>
</organism>